<dbReference type="Proteomes" id="UP000637819">
    <property type="component" value="Chromosome"/>
</dbReference>
<evidence type="ECO:0000313" key="1">
    <source>
        <dbReference type="EMBL" id="QRV15996.1"/>
    </source>
</evidence>
<reference evidence="1 2" key="1">
    <citation type="submission" date="2021-01" db="EMBL/GenBank/DDBJ databases">
        <title>Genome Sequence and Methylation Pattern of Haloterrigena salifodinae BOL5-1, An Extremely Halophilic Archaeon from a Bolivian Salt Mine.</title>
        <authorList>
            <person name="DasSarma P."/>
            <person name="Anton B.P."/>
            <person name="DasSarma S.L."/>
            <person name="von Ehrenheim H.A.L."/>
            <person name="Martinez F.L."/>
            <person name="Guzman D."/>
            <person name="Roberts R.J."/>
            <person name="DasSarma S."/>
        </authorList>
    </citation>
    <scope>NUCLEOTIDE SEQUENCE [LARGE SCALE GENOMIC DNA]</scope>
    <source>
        <strain evidence="1 2">BOL5-1</strain>
    </source>
</reference>
<sequence length="84" mass="9705">MEYEPYPPDIDGKELLELNGSPISAPKSDAETIVDIPMSIWSWRDVIDSLEYRIEHDDEVNGELEEMLIEQIESAIDYQTEEDC</sequence>
<keyword evidence="2" id="KW-1185">Reference proteome</keyword>
<dbReference type="RefSeq" id="WP_204748379.1">
    <property type="nucleotide sequence ID" value="NZ_CP069188.1"/>
</dbReference>
<protein>
    <submittedName>
        <fullName evidence="1">Uncharacterized protein</fullName>
    </submittedName>
</protein>
<evidence type="ECO:0000313" key="2">
    <source>
        <dbReference type="Proteomes" id="UP000637819"/>
    </source>
</evidence>
<dbReference type="AlphaFoldDB" id="A0A8T8E388"/>
<accession>A0A8T8E388</accession>
<dbReference type="GeneID" id="62874181"/>
<proteinExistence type="predicted"/>
<name>A0A8T8E388_9EURY</name>
<dbReference type="KEGG" id="hsal:JMJ58_03615"/>
<gene>
    <name evidence="1" type="ORF">JMJ58_03615</name>
</gene>
<organism evidence="1 2">
    <name type="scientific">Haloterrigena salifodinae</name>
    <dbReference type="NCBI Taxonomy" id="2675099"/>
    <lineage>
        <taxon>Archaea</taxon>
        <taxon>Methanobacteriati</taxon>
        <taxon>Methanobacteriota</taxon>
        <taxon>Stenosarchaea group</taxon>
        <taxon>Halobacteria</taxon>
        <taxon>Halobacteriales</taxon>
        <taxon>Natrialbaceae</taxon>
        <taxon>Haloterrigena</taxon>
    </lineage>
</organism>
<dbReference type="EMBL" id="CP069188">
    <property type="protein sequence ID" value="QRV15996.1"/>
    <property type="molecule type" value="Genomic_DNA"/>
</dbReference>